<dbReference type="HOGENOM" id="CLU_379494_0_0_1"/>
<dbReference type="STRING" id="284590.Q6CPU9"/>
<gene>
    <name evidence="3" type="ORF">KLLA0_E02047g</name>
</gene>
<proteinExistence type="predicted"/>
<dbReference type="KEGG" id="kla:KLLA0_E02047g"/>
<feature type="signal peptide" evidence="2">
    <location>
        <begin position="1"/>
        <end position="18"/>
    </location>
</feature>
<feature type="region of interest" description="Disordered" evidence="1">
    <location>
        <begin position="66"/>
        <end position="109"/>
    </location>
</feature>
<name>Q6CPU9_KLULA</name>
<dbReference type="OMA" id="SSHECYL"/>
<evidence type="ECO:0000313" key="4">
    <source>
        <dbReference type="Proteomes" id="UP000000598"/>
    </source>
</evidence>
<reference evidence="3 4" key="1">
    <citation type="journal article" date="2004" name="Nature">
        <title>Genome evolution in yeasts.</title>
        <authorList>
            <consortium name="Genolevures"/>
            <person name="Dujon B."/>
            <person name="Sherman D."/>
            <person name="Fischer G."/>
            <person name="Durrens P."/>
            <person name="Casaregola S."/>
            <person name="Lafontaine I."/>
            <person name="de Montigny J."/>
            <person name="Marck C."/>
            <person name="Neuveglise C."/>
            <person name="Talla E."/>
            <person name="Goffard N."/>
            <person name="Frangeul L."/>
            <person name="Aigle M."/>
            <person name="Anthouard V."/>
            <person name="Babour A."/>
            <person name="Barbe V."/>
            <person name="Barnay S."/>
            <person name="Blanchin S."/>
            <person name="Beckerich J.M."/>
            <person name="Beyne E."/>
            <person name="Bleykasten C."/>
            <person name="Boisrame A."/>
            <person name="Boyer J."/>
            <person name="Cattolico L."/>
            <person name="Confanioleri F."/>
            <person name="de Daruvar A."/>
            <person name="Despons L."/>
            <person name="Fabre E."/>
            <person name="Fairhead C."/>
            <person name="Ferry-Dumazet H."/>
            <person name="Groppi A."/>
            <person name="Hantraye F."/>
            <person name="Hennequin C."/>
            <person name="Jauniaux N."/>
            <person name="Joyet P."/>
            <person name="Kachouri R."/>
            <person name="Kerrest A."/>
            <person name="Koszul R."/>
            <person name="Lemaire M."/>
            <person name="Lesur I."/>
            <person name="Ma L."/>
            <person name="Muller H."/>
            <person name="Nicaud J.M."/>
            <person name="Nikolski M."/>
            <person name="Oztas S."/>
            <person name="Ozier-Kalogeropoulos O."/>
            <person name="Pellenz S."/>
            <person name="Potier S."/>
            <person name="Richard G.F."/>
            <person name="Straub M.L."/>
            <person name="Suleau A."/>
            <person name="Swennene D."/>
            <person name="Tekaia F."/>
            <person name="Wesolowski-Louvel M."/>
            <person name="Westhof E."/>
            <person name="Wirth B."/>
            <person name="Zeniou-Meyer M."/>
            <person name="Zivanovic I."/>
            <person name="Bolotin-Fukuhara M."/>
            <person name="Thierry A."/>
            <person name="Bouchier C."/>
            <person name="Caudron B."/>
            <person name="Scarpelli C."/>
            <person name="Gaillardin C."/>
            <person name="Weissenbach J."/>
            <person name="Wincker P."/>
            <person name="Souciet J.L."/>
        </authorList>
    </citation>
    <scope>NUCLEOTIDE SEQUENCE [LARGE SCALE GENOMIC DNA]</scope>
    <source>
        <strain evidence="4">ATCC 8585 / CBS 2359 / DSM 70799 / NBRC 1267 / NRRL Y-1140 / WM37</strain>
    </source>
</reference>
<evidence type="ECO:0000256" key="1">
    <source>
        <dbReference type="SAM" id="MobiDB-lite"/>
    </source>
</evidence>
<evidence type="ECO:0000313" key="3">
    <source>
        <dbReference type="EMBL" id="CAG99127.1"/>
    </source>
</evidence>
<evidence type="ECO:0000256" key="2">
    <source>
        <dbReference type="SAM" id="SignalP"/>
    </source>
</evidence>
<dbReference type="AlphaFoldDB" id="Q6CPU9"/>
<dbReference type="PaxDb" id="284590-Q6CPU9"/>
<dbReference type="InParanoid" id="Q6CPU9"/>
<protein>
    <submittedName>
        <fullName evidence="3">KLLA0E02047p</fullName>
    </submittedName>
</protein>
<dbReference type="Proteomes" id="UP000000598">
    <property type="component" value="Chromosome E"/>
</dbReference>
<feature type="compositionally biased region" description="Low complexity" evidence="1">
    <location>
        <begin position="523"/>
        <end position="558"/>
    </location>
</feature>
<feature type="chain" id="PRO_5004271642" evidence="2">
    <location>
        <begin position="19"/>
        <end position="730"/>
    </location>
</feature>
<dbReference type="eggNOG" id="ENOG502RXY0">
    <property type="taxonomic scope" value="Eukaryota"/>
</dbReference>
<accession>Q6CPU9</accession>
<sequence>MVALRYLITGVLFTAVSARYSNDTSVVSSSIASTISSSSSLWSESSSLSQVSSSDIPVLPSSSSIDYSSVTDNSTTSDVSPVTSSEIPSHTTSSNSSSVTFTSTSTSDISISTPSAAIETVQVFDTLSQSQISSNPNNWFVINVDISVTAGFTGDLFLTVPDQFSNFPEGIYEVLADEDVIGSVSHNSSGVFKVSFEDVAEDYYGSFNFLTKLADKPSEPTTVDYSFEVYSGPTFSSTLTFETKSYTVSTVDTGIDEFGRPYFAVDIPYNEYSGELEFTSVAESDYEFVASYFQIVTAVDSFKNPTAASNVTAAKSNSDESTISYSFSSSVSGGQALRIIYFLSADAGTTTLKNVAQLTYPNLSVYKRDISIIFETTAYLEPVSNIELSGINSITVLTSNVDNNNSTSTSTSTSIPTSTITSTNITSSMPTVTSVSTYSNESLTYTVITRTQDGEVTEITQLVPVSTLSSSSTSSASFENTTSTARTSSASSDNSHSKSLTSSSASSEETSATLSKDSDSKFETSSTSTEEPTSSRSKDSQSTSLTSSFAPVEETSSSKSRETSSKLTSNSSEDVPSSYATVVTETVHGRTSTYTSWVSSCTACQKTDTLETTSHTETAIRTNTPSTEITNFQTFTSLESRTLSGEETEIGSFVPVTTLATDVGDAAEKTQTSLRTSTRGEEVSTLLQFLGASTSSAEQTQAVVSQYSGFANRVEYGFGSLFIAILAIII</sequence>
<dbReference type="EMBL" id="CR382125">
    <property type="protein sequence ID" value="CAG99127.1"/>
    <property type="molecule type" value="Genomic_DNA"/>
</dbReference>
<keyword evidence="2" id="KW-0732">Signal</keyword>
<feature type="compositionally biased region" description="Low complexity" evidence="1">
    <location>
        <begin position="466"/>
        <end position="515"/>
    </location>
</feature>
<feature type="region of interest" description="Disordered" evidence="1">
    <location>
        <begin position="466"/>
        <end position="578"/>
    </location>
</feature>
<organism evidence="3 4">
    <name type="scientific">Kluyveromyces lactis (strain ATCC 8585 / CBS 2359 / DSM 70799 / NBRC 1267 / NRRL Y-1140 / WM37)</name>
    <name type="common">Yeast</name>
    <name type="synonym">Candida sphaerica</name>
    <dbReference type="NCBI Taxonomy" id="284590"/>
    <lineage>
        <taxon>Eukaryota</taxon>
        <taxon>Fungi</taxon>
        <taxon>Dikarya</taxon>
        <taxon>Ascomycota</taxon>
        <taxon>Saccharomycotina</taxon>
        <taxon>Saccharomycetes</taxon>
        <taxon>Saccharomycetales</taxon>
        <taxon>Saccharomycetaceae</taxon>
        <taxon>Kluyveromyces</taxon>
    </lineage>
</organism>
<keyword evidence="4" id="KW-1185">Reference proteome</keyword>